<dbReference type="AlphaFoldDB" id="A0A540MVP0"/>
<dbReference type="InterPro" id="IPR025753">
    <property type="entry name" value="AAA_N_dom"/>
</dbReference>
<dbReference type="Proteomes" id="UP000315295">
    <property type="component" value="Unassembled WGS sequence"/>
</dbReference>
<organism evidence="3 4">
    <name type="scientific">Malus baccata</name>
    <name type="common">Siberian crab apple</name>
    <name type="synonym">Pyrus baccata</name>
    <dbReference type="NCBI Taxonomy" id="106549"/>
    <lineage>
        <taxon>Eukaryota</taxon>
        <taxon>Viridiplantae</taxon>
        <taxon>Streptophyta</taxon>
        <taxon>Embryophyta</taxon>
        <taxon>Tracheophyta</taxon>
        <taxon>Spermatophyta</taxon>
        <taxon>Magnoliopsida</taxon>
        <taxon>eudicotyledons</taxon>
        <taxon>Gunneridae</taxon>
        <taxon>Pentapetalae</taxon>
        <taxon>rosids</taxon>
        <taxon>fabids</taxon>
        <taxon>Rosales</taxon>
        <taxon>Rosaceae</taxon>
        <taxon>Amygdaloideae</taxon>
        <taxon>Maleae</taxon>
        <taxon>Malus</taxon>
    </lineage>
</organism>
<dbReference type="InterPro" id="IPR050747">
    <property type="entry name" value="Mitochondrial_chaperone_BCS1"/>
</dbReference>
<keyword evidence="1" id="KW-0378">Hydrolase</keyword>
<keyword evidence="4" id="KW-1185">Reference proteome</keyword>
<dbReference type="STRING" id="106549.A0A540MVP0"/>
<evidence type="ECO:0000313" key="3">
    <source>
        <dbReference type="EMBL" id="TQE02819.1"/>
    </source>
</evidence>
<name>A0A540MVP0_MALBA</name>
<proteinExistence type="predicted"/>
<feature type="domain" description="AAA-type ATPase N-terminal" evidence="2">
    <location>
        <begin position="4"/>
        <end position="91"/>
    </location>
</feature>
<sequence length="153" mass="17548">MLIPYSYFDIPEFNGYCGVHLNHLYRHVNLYLNSLVNANASASSATFSSSSFNSRLTISRSNSSNRISFTVAPDHSVHDSLCGLTLSWTHHVDTVRDSLKEKRSFILKLPKHHLHTLIQPYLHHFTARAEEFKRVSRERRLFTNNGHTSYDSG</sequence>
<comment type="caution">
    <text evidence="3">The sequence shown here is derived from an EMBL/GenBank/DDBJ whole genome shotgun (WGS) entry which is preliminary data.</text>
</comment>
<dbReference type="GO" id="GO:0016787">
    <property type="term" value="F:hydrolase activity"/>
    <property type="evidence" value="ECO:0007669"/>
    <property type="project" value="UniProtKB-KW"/>
</dbReference>
<accession>A0A540MVP0</accession>
<dbReference type="PANTHER" id="PTHR23070">
    <property type="entry name" value="BCS1 AAA-TYPE ATPASE"/>
    <property type="match status" value="1"/>
</dbReference>
<gene>
    <name evidence="3" type="ORF">C1H46_011548</name>
</gene>
<evidence type="ECO:0000313" key="4">
    <source>
        <dbReference type="Proteomes" id="UP000315295"/>
    </source>
</evidence>
<evidence type="ECO:0000256" key="1">
    <source>
        <dbReference type="ARBA" id="ARBA00022801"/>
    </source>
</evidence>
<reference evidence="3 4" key="1">
    <citation type="journal article" date="2019" name="G3 (Bethesda)">
        <title>Sequencing of a Wild Apple (Malus baccata) Genome Unravels the Differences Between Cultivated and Wild Apple Species Regarding Disease Resistance and Cold Tolerance.</title>
        <authorList>
            <person name="Chen X."/>
        </authorList>
    </citation>
    <scope>NUCLEOTIDE SEQUENCE [LARGE SCALE GENOMIC DNA]</scope>
    <source>
        <strain evidence="4">cv. Shandingzi</strain>
        <tissue evidence="3">Leaves</tissue>
    </source>
</reference>
<protein>
    <recommendedName>
        <fullName evidence="2">AAA-type ATPase N-terminal domain-containing protein</fullName>
    </recommendedName>
</protein>
<dbReference type="EMBL" id="VIEB01000167">
    <property type="protein sequence ID" value="TQE02819.1"/>
    <property type="molecule type" value="Genomic_DNA"/>
</dbReference>
<evidence type="ECO:0000259" key="2">
    <source>
        <dbReference type="Pfam" id="PF14363"/>
    </source>
</evidence>
<dbReference type="Pfam" id="PF14363">
    <property type="entry name" value="AAA_assoc"/>
    <property type="match status" value="1"/>
</dbReference>